<proteinExistence type="predicted"/>
<evidence type="ECO:0000313" key="3">
    <source>
        <dbReference type="Proteomes" id="UP000521943"/>
    </source>
</evidence>
<reference evidence="2 3" key="1">
    <citation type="submission" date="2020-07" db="EMBL/GenBank/DDBJ databases">
        <title>Comparative genomics of pyrophilous fungi reveals a link between fire events and developmental genes.</title>
        <authorList>
            <consortium name="DOE Joint Genome Institute"/>
            <person name="Steindorff A.S."/>
            <person name="Carver A."/>
            <person name="Calhoun S."/>
            <person name="Stillman K."/>
            <person name="Liu H."/>
            <person name="Lipzen A."/>
            <person name="Pangilinan J."/>
            <person name="Labutti K."/>
            <person name="Bruns T.D."/>
            <person name="Grigoriev I.V."/>
        </authorList>
    </citation>
    <scope>NUCLEOTIDE SEQUENCE [LARGE SCALE GENOMIC DNA]</scope>
    <source>
        <strain evidence="2 3">CBS 144469</strain>
    </source>
</reference>
<feature type="compositionally biased region" description="Polar residues" evidence="1">
    <location>
        <begin position="30"/>
        <end position="42"/>
    </location>
</feature>
<name>A0A8H6HTD7_9AGAR</name>
<sequence length="183" mass="19526">MSHYQSQSPPPLRRTAPTHPAYIPEPPSTPASRQGYQRFSSSPVPGGPVPAQPLPPPHLQHDMQQQGQGQPIHPGSISSGPMYAGQQQQQQGGDHVPAWSLLGRTTFVMTSPVALRRVSPKSGQCSSLEIAARNALSMSKVLTNSLPWRDGINLCLPVLAIVENILLTDLHAGIGVATGFLPL</sequence>
<dbReference type="AlphaFoldDB" id="A0A8H6HTD7"/>
<feature type="compositionally biased region" description="Pro residues" evidence="1">
    <location>
        <begin position="45"/>
        <end position="58"/>
    </location>
</feature>
<evidence type="ECO:0000256" key="1">
    <source>
        <dbReference type="SAM" id="MobiDB-lite"/>
    </source>
</evidence>
<feature type="compositionally biased region" description="Low complexity" evidence="1">
    <location>
        <begin position="62"/>
        <end position="75"/>
    </location>
</feature>
<organism evidence="2 3">
    <name type="scientific">Ephemerocybe angulata</name>
    <dbReference type="NCBI Taxonomy" id="980116"/>
    <lineage>
        <taxon>Eukaryota</taxon>
        <taxon>Fungi</taxon>
        <taxon>Dikarya</taxon>
        <taxon>Basidiomycota</taxon>
        <taxon>Agaricomycotina</taxon>
        <taxon>Agaricomycetes</taxon>
        <taxon>Agaricomycetidae</taxon>
        <taxon>Agaricales</taxon>
        <taxon>Agaricineae</taxon>
        <taxon>Psathyrellaceae</taxon>
        <taxon>Ephemerocybe</taxon>
    </lineage>
</organism>
<keyword evidence="3" id="KW-1185">Reference proteome</keyword>
<protein>
    <submittedName>
        <fullName evidence="2">Uncharacterized protein</fullName>
    </submittedName>
</protein>
<gene>
    <name evidence="2" type="ORF">DFP72DRAFT_850181</name>
</gene>
<dbReference type="Proteomes" id="UP000521943">
    <property type="component" value="Unassembled WGS sequence"/>
</dbReference>
<comment type="caution">
    <text evidence="2">The sequence shown here is derived from an EMBL/GenBank/DDBJ whole genome shotgun (WGS) entry which is preliminary data.</text>
</comment>
<feature type="region of interest" description="Disordered" evidence="1">
    <location>
        <begin position="1"/>
        <end position="94"/>
    </location>
</feature>
<accession>A0A8H6HTD7</accession>
<dbReference type="EMBL" id="JACGCI010000046">
    <property type="protein sequence ID" value="KAF6751992.1"/>
    <property type="molecule type" value="Genomic_DNA"/>
</dbReference>
<evidence type="ECO:0000313" key="2">
    <source>
        <dbReference type="EMBL" id="KAF6751992.1"/>
    </source>
</evidence>